<evidence type="ECO:0000313" key="2">
    <source>
        <dbReference type="Proteomes" id="UP000320300"/>
    </source>
</evidence>
<dbReference type="OrthoDB" id="627374at2"/>
<dbReference type="AlphaFoldDB" id="A0A521AIX4"/>
<dbReference type="EMBL" id="FXTN01000001">
    <property type="protein sequence ID" value="SMO34640.1"/>
    <property type="molecule type" value="Genomic_DNA"/>
</dbReference>
<reference evidence="1 2" key="1">
    <citation type="submission" date="2017-05" db="EMBL/GenBank/DDBJ databases">
        <authorList>
            <person name="Varghese N."/>
            <person name="Submissions S."/>
        </authorList>
    </citation>
    <scope>NUCLEOTIDE SEQUENCE [LARGE SCALE GENOMIC DNA]</scope>
    <source>
        <strain evidence="1 2">DSM 19036</strain>
    </source>
</reference>
<sequence>MNYFDTPFLVQLSFDQVISEWEKVAANHMGERAAGALELLEEVALHPELKDGLTNEQQVAENSGLIKRLMRDYFPEVLRNNEIKAISLPYRKVIFNHTDRSKSILAAAGPGFELNIRDLDTHQSYILSCCIILNEYYGTHLDFFKPLFCDIPMADGIIRHYRILYNADYMDIVPTERALPISQEEIDLLLDNYDDLEMWRAKFPKESWLLRGFSLMTLVDVTVENAVSIFKEKLLVLNAENFHQSVESIFRSIYRIPDIGVGFTVFNQHRGIFKAANFGHRMKSFLLMDEEESCSEDVLCINSFRSLIREKSFFAISDAEEFKASNPGSHLATMLISQNIDSFILAPVIKNNVLLGILELVSPRKKELNSINANKLEVVMPFLTDSIDRLIGEVENQVQAFIQEKYTTIHSSVYWKFKEEAEHLLSKPGSSPDTEPEEIVFPDVYPLYGQVDIKASSEARNSSVQNDLQYQLKTLLAVLKEISAISDVESFLEEELQLNAFLSDLLLPLKANTEQLIHNYVVNKVHRYLQQLRDEKLKPVIEGYFAEDEKDTGSFHIYRRKYETTIATINEKMAAIIDSRQVEAQAIFPHYYERFKTDGVEHNLYLGASIAPRRQFDIQLLHQLRLWQLRVLCEMEKAHDHLKNKLPYPLEVTTLILIYNTEIDIRFRMDEKRFDVDGSYNARFEIVKKRIDKAHVKDSDERITEPGKITLVYAGDNEEDEYIRYIRTLQSEGILEADVELFEVEDLQGVSGLKALRAKIAH</sequence>
<keyword evidence="2" id="KW-1185">Reference proteome</keyword>
<evidence type="ECO:0008006" key="3">
    <source>
        <dbReference type="Google" id="ProtNLM"/>
    </source>
</evidence>
<organism evidence="1 2">
    <name type="scientific">Pedobacter westerhofensis</name>
    <dbReference type="NCBI Taxonomy" id="425512"/>
    <lineage>
        <taxon>Bacteria</taxon>
        <taxon>Pseudomonadati</taxon>
        <taxon>Bacteroidota</taxon>
        <taxon>Sphingobacteriia</taxon>
        <taxon>Sphingobacteriales</taxon>
        <taxon>Sphingobacteriaceae</taxon>
        <taxon>Pedobacter</taxon>
    </lineage>
</organism>
<dbReference type="RefSeq" id="WP_142526345.1">
    <property type="nucleotide sequence ID" value="NZ_CBCSJO010000002.1"/>
</dbReference>
<evidence type="ECO:0000313" key="1">
    <source>
        <dbReference type="EMBL" id="SMO34640.1"/>
    </source>
</evidence>
<gene>
    <name evidence="1" type="ORF">SAMN06265348_101230</name>
</gene>
<accession>A0A521AIX4</accession>
<protein>
    <recommendedName>
        <fullName evidence="3">GAF domain-containing protein</fullName>
    </recommendedName>
</protein>
<name>A0A521AIX4_9SPHI</name>
<dbReference type="Proteomes" id="UP000320300">
    <property type="component" value="Unassembled WGS sequence"/>
</dbReference>
<proteinExistence type="predicted"/>